<dbReference type="EMBL" id="KV722454">
    <property type="protein sequence ID" value="OCH88374.1"/>
    <property type="molecule type" value="Genomic_DNA"/>
</dbReference>
<dbReference type="PIRSF" id="PIRSF002744">
    <property type="entry name" value="Pur-cyt_permease"/>
    <property type="match status" value="1"/>
</dbReference>
<evidence type="ECO:0000256" key="5">
    <source>
        <dbReference type="ARBA" id="ARBA00022989"/>
    </source>
</evidence>
<dbReference type="PANTHER" id="PTHR31806:SF5">
    <property type="entry name" value="PURINE-CYTOSINE PERMEASE FCY21"/>
    <property type="match status" value="1"/>
</dbReference>
<feature type="transmembrane region" description="Helical" evidence="9">
    <location>
        <begin position="238"/>
        <end position="258"/>
    </location>
</feature>
<dbReference type="GO" id="GO:0022857">
    <property type="term" value="F:transmembrane transporter activity"/>
    <property type="evidence" value="ECO:0007669"/>
    <property type="project" value="InterPro"/>
</dbReference>
<feature type="transmembrane region" description="Helical" evidence="9">
    <location>
        <begin position="401"/>
        <end position="423"/>
    </location>
</feature>
<dbReference type="Proteomes" id="UP000250043">
    <property type="component" value="Unassembled WGS sequence"/>
</dbReference>
<feature type="transmembrane region" description="Helical" evidence="9">
    <location>
        <begin position="209"/>
        <end position="226"/>
    </location>
</feature>
<accession>A0A8E2DK03</accession>
<proteinExistence type="inferred from homology"/>
<keyword evidence="4 9" id="KW-0812">Transmembrane</keyword>
<feature type="transmembrane region" description="Helical" evidence="9">
    <location>
        <begin position="336"/>
        <end position="361"/>
    </location>
</feature>
<feature type="transmembrane region" description="Helical" evidence="9">
    <location>
        <begin position="373"/>
        <end position="395"/>
    </location>
</feature>
<protein>
    <submittedName>
        <fullName evidence="10">Cytosine-purine permease</fullName>
    </submittedName>
</protein>
<feature type="transmembrane region" description="Helical" evidence="9">
    <location>
        <begin position="279"/>
        <end position="301"/>
    </location>
</feature>
<feature type="region of interest" description="Disordered" evidence="8">
    <location>
        <begin position="1"/>
        <end position="24"/>
    </location>
</feature>
<evidence type="ECO:0000256" key="2">
    <source>
        <dbReference type="ARBA" id="ARBA00008974"/>
    </source>
</evidence>
<evidence type="ECO:0000256" key="9">
    <source>
        <dbReference type="SAM" id="Phobius"/>
    </source>
</evidence>
<dbReference type="InterPro" id="IPR026030">
    <property type="entry name" value="Pur-cyt_permease_Fcy2/21/22"/>
</dbReference>
<evidence type="ECO:0000313" key="10">
    <source>
        <dbReference type="EMBL" id="OCH88374.1"/>
    </source>
</evidence>
<feature type="transmembrane region" description="Helical" evidence="9">
    <location>
        <begin position="183"/>
        <end position="202"/>
    </location>
</feature>
<dbReference type="Gene3D" id="1.10.4160.10">
    <property type="entry name" value="Hydantoin permease"/>
    <property type="match status" value="1"/>
</dbReference>
<comment type="subcellular location">
    <subcellularLocation>
        <location evidence="1">Membrane</location>
        <topology evidence="1">Multi-pass membrane protein</topology>
    </subcellularLocation>
</comment>
<dbReference type="AlphaFoldDB" id="A0A8E2DK03"/>
<dbReference type="PANTHER" id="PTHR31806">
    <property type="entry name" value="PURINE-CYTOSINE PERMEASE FCY2-RELATED"/>
    <property type="match status" value="1"/>
</dbReference>
<gene>
    <name evidence="10" type="ORF">OBBRIDRAFT_758252</name>
</gene>
<dbReference type="InterPro" id="IPR001248">
    <property type="entry name" value="Pur-cyt_permease"/>
</dbReference>
<name>A0A8E2DK03_9APHY</name>
<feature type="transmembrane region" description="Helical" evidence="9">
    <location>
        <begin position="444"/>
        <end position="468"/>
    </location>
</feature>
<organism evidence="10 11">
    <name type="scientific">Obba rivulosa</name>
    <dbReference type="NCBI Taxonomy" id="1052685"/>
    <lineage>
        <taxon>Eukaryota</taxon>
        <taxon>Fungi</taxon>
        <taxon>Dikarya</taxon>
        <taxon>Basidiomycota</taxon>
        <taxon>Agaricomycotina</taxon>
        <taxon>Agaricomycetes</taxon>
        <taxon>Polyporales</taxon>
        <taxon>Gelatoporiaceae</taxon>
        <taxon>Obba</taxon>
    </lineage>
</organism>
<evidence type="ECO:0000256" key="1">
    <source>
        <dbReference type="ARBA" id="ARBA00004141"/>
    </source>
</evidence>
<feature type="transmembrane region" description="Helical" evidence="9">
    <location>
        <begin position="480"/>
        <end position="499"/>
    </location>
</feature>
<evidence type="ECO:0000256" key="8">
    <source>
        <dbReference type="SAM" id="MobiDB-lite"/>
    </source>
</evidence>
<dbReference type="GO" id="GO:0005886">
    <property type="term" value="C:plasma membrane"/>
    <property type="evidence" value="ECO:0007669"/>
    <property type="project" value="TreeGrafter"/>
</dbReference>
<feature type="transmembrane region" description="Helical" evidence="9">
    <location>
        <begin position="105"/>
        <end position="129"/>
    </location>
</feature>
<keyword evidence="5 9" id="KW-1133">Transmembrane helix</keyword>
<reference evidence="10 11" key="1">
    <citation type="submission" date="2016-07" db="EMBL/GenBank/DDBJ databases">
        <title>Draft genome of the white-rot fungus Obba rivulosa 3A-2.</title>
        <authorList>
            <consortium name="DOE Joint Genome Institute"/>
            <person name="Miettinen O."/>
            <person name="Riley R."/>
            <person name="Acob R."/>
            <person name="Barry K."/>
            <person name="Cullen D."/>
            <person name="De Vries R."/>
            <person name="Hainaut M."/>
            <person name="Hatakka A."/>
            <person name="Henrissat B."/>
            <person name="Hilden K."/>
            <person name="Kuo R."/>
            <person name="Labutti K."/>
            <person name="Lipzen A."/>
            <person name="Makela M.R."/>
            <person name="Sandor L."/>
            <person name="Spatafora J.W."/>
            <person name="Grigoriev I.V."/>
            <person name="Hibbett D.S."/>
        </authorList>
    </citation>
    <scope>NUCLEOTIDE SEQUENCE [LARGE SCALE GENOMIC DNA]</scope>
    <source>
        <strain evidence="10 11">3A-2</strain>
    </source>
</reference>
<sequence length="506" mass="54573">MSSEEGEKHGPAAADTEKSESGYVYHEGELPSEQRKQTLLGRVTSLLVSWGVETNGIDPIPPEQRTDTRLYQMFFVWFSANFNVLSFGTGSAGPAFFGLGLRESLITLLIVDLITCAIPAYFAVFGPKLGMRSMVQARYSWGYWAAMLPSALNVFSMQGFLILNCIIGGQTLASVSDHLNDTLGIVIIGLISLAVTFFGYRIIHWYESVAWIPNAITFIVMLGIGGKHLHNAPAPAPVSTASVVTFATTTASSVISWCTMTPDYGVYHTPAASSLRIFLYTYAGFFGASIIGHMLGAAFAASAASVPSWNTGFDDGNNVGGLIEAILSPAGGFGKFLTVLVALSIPSACAPTMYTFGSSFMTITPFAARIPRYVYTIISEAILIPVAIIGAIHFYSTFVDVISIIGYWSTVFAAIVLCEHVLFRRNSFARYDLRDFNTPRRLPLGAAALLAFLCAFGVIIPCMSQVWYTGPIARAGTGDIGIFVGFGVACVLYPALRAVERAWRGR</sequence>
<evidence type="ECO:0000256" key="6">
    <source>
        <dbReference type="ARBA" id="ARBA00023136"/>
    </source>
</evidence>
<evidence type="ECO:0000256" key="7">
    <source>
        <dbReference type="PIRNR" id="PIRNR002744"/>
    </source>
</evidence>
<comment type="similarity">
    <text evidence="2 7">Belongs to the purine-cytosine permease (2.A.39) family.</text>
</comment>
<dbReference type="OrthoDB" id="2116389at2759"/>
<keyword evidence="3 7" id="KW-0813">Transport</keyword>
<feature type="transmembrane region" description="Helical" evidence="9">
    <location>
        <begin position="141"/>
        <end position="163"/>
    </location>
</feature>
<keyword evidence="11" id="KW-1185">Reference proteome</keyword>
<feature type="transmembrane region" description="Helical" evidence="9">
    <location>
        <begin position="74"/>
        <end position="99"/>
    </location>
</feature>
<dbReference type="Pfam" id="PF02133">
    <property type="entry name" value="Transp_cyt_pur"/>
    <property type="match status" value="1"/>
</dbReference>
<evidence type="ECO:0000256" key="4">
    <source>
        <dbReference type="ARBA" id="ARBA00022692"/>
    </source>
</evidence>
<evidence type="ECO:0000256" key="3">
    <source>
        <dbReference type="ARBA" id="ARBA00022448"/>
    </source>
</evidence>
<keyword evidence="6 7" id="KW-0472">Membrane</keyword>
<evidence type="ECO:0000313" key="11">
    <source>
        <dbReference type="Proteomes" id="UP000250043"/>
    </source>
</evidence>